<dbReference type="Gene3D" id="3.30.70.920">
    <property type="match status" value="1"/>
</dbReference>
<dbReference type="CDD" id="cd00090">
    <property type="entry name" value="HTH_ARSR"/>
    <property type="match status" value="1"/>
</dbReference>
<accession>A0A1M6U047</accession>
<dbReference type="Proteomes" id="UP000184203">
    <property type="component" value="Unassembled WGS sequence"/>
</dbReference>
<dbReference type="PANTHER" id="PTHR30154:SF50">
    <property type="entry name" value="TRANSCRIPTIONAL REGULATOR, ASNC FAMILY"/>
    <property type="match status" value="1"/>
</dbReference>
<keyword evidence="3" id="KW-0804">Transcription</keyword>
<evidence type="ECO:0000256" key="2">
    <source>
        <dbReference type="ARBA" id="ARBA00023125"/>
    </source>
</evidence>
<dbReference type="PROSITE" id="PS00519">
    <property type="entry name" value="HTH_ASNC_1"/>
    <property type="match status" value="1"/>
</dbReference>
<keyword evidence="6" id="KW-1185">Reference proteome</keyword>
<proteinExistence type="predicted"/>
<sequence>MHHYLQISMDALDRQILNLLRRDARTPYTEIAEAVGTSEGTVRNRVERMTEDGVIERFTVTTHTGNVKAMIEIGVDVAVDTTRMSDTLAEWEQVDFVWQVSGEDDIVLVVDASDTQGVNQLITRARELEEVVSTKTRLILDERLG</sequence>
<gene>
    <name evidence="5" type="ORF">SAMN05444342_1890</name>
</gene>
<dbReference type="EMBL" id="FRAN01000002">
    <property type="protein sequence ID" value="SHK62458.1"/>
    <property type="molecule type" value="Genomic_DNA"/>
</dbReference>
<keyword evidence="1" id="KW-0805">Transcription regulation</keyword>
<dbReference type="Pfam" id="PF13404">
    <property type="entry name" value="HTH_AsnC-type"/>
    <property type="match status" value="1"/>
</dbReference>
<evidence type="ECO:0000313" key="6">
    <source>
        <dbReference type="Proteomes" id="UP000184203"/>
    </source>
</evidence>
<dbReference type="GO" id="GO:0043565">
    <property type="term" value="F:sequence-specific DNA binding"/>
    <property type="evidence" value="ECO:0007669"/>
    <property type="project" value="InterPro"/>
</dbReference>
<dbReference type="Pfam" id="PF01037">
    <property type="entry name" value="AsnC_trans_reg"/>
    <property type="match status" value="1"/>
</dbReference>
<evidence type="ECO:0000256" key="3">
    <source>
        <dbReference type="ARBA" id="ARBA00023163"/>
    </source>
</evidence>
<dbReference type="PROSITE" id="PS50956">
    <property type="entry name" value="HTH_ASNC_2"/>
    <property type="match status" value="1"/>
</dbReference>
<protein>
    <submittedName>
        <fullName evidence="5">Transcriptional regulator, AsnC family</fullName>
    </submittedName>
</protein>
<organism evidence="5 6">
    <name type="scientific">Haladaptatus paucihalophilus DX253</name>
    <dbReference type="NCBI Taxonomy" id="797209"/>
    <lineage>
        <taxon>Archaea</taxon>
        <taxon>Methanobacteriati</taxon>
        <taxon>Methanobacteriota</taxon>
        <taxon>Stenosarchaea group</taxon>
        <taxon>Halobacteria</taxon>
        <taxon>Halobacteriales</taxon>
        <taxon>Haladaptataceae</taxon>
        <taxon>Haladaptatus</taxon>
    </lineage>
</organism>
<dbReference type="SUPFAM" id="SSF46785">
    <property type="entry name" value="Winged helix' DNA-binding domain"/>
    <property type="match status" value="1"/>
</dbReference>
<dbReference type="InterPro" id="IPR011991">
    <property type="entry name" value="ArsR-like_HTH"/>
</dbReference>
<dbReference type="SMART" id="SM00344">
    <property type="entry name" value="HTH_ASNC"/>
    <property type="match status" value="1"/>
</dbReference>
<dbReference type="PANTHER" id="PTHR30154">
    <property type="entry name" value="LEUCINE-RESPONSIVE REGULATORY PROTEIN"/>
    <property type="match status" value="1"/>
</dbReference>
<dbReference type="InterPro" id="IPR011008">
    <property type="entry name" value="Dimeric_a/b-barrel"/>
</dbReference>
<dbReference type="GO" id="GO:0005829">
    <property type="term" value="C:cytosol"/>
    <property type="evidence" value="ECO:0007669"/>
    <property type="project" value="TreeGrafter"/>
</dbReference>
<feature type="domain" description="HTH asnC-type" evidence="4">
    <location>
        <begin position="9"/>
        <end position="76"/>
    </location>
</feature>
<dbReference type="InterPro" id="IPR036388">
    <property type="entry name" value="WH-like_DNA-bd_sf"/>
</dbReference>
<dbReference type="SUPFAM" id="SSF54909">
    <property type="entry name" value="Dimeric alpha+beta barrel"/>
    <property type="match status" value="1"/>
</dbReference>
<reference evidence="6" key="1">
    <citation type="submission" date="2016-11" db="EMBL/GenBank/DDBJ databases">
        <authorList>
            <person name="Varghese N."/>
            <person name="Submissions S."/>
        </authorList>
    </citation>
    <scope>NUCLEOTIDE SEQUENCE [LARGE SCALE GENOMIC DNA]</scope>
    <source>
        <strain evidence="6">DX253</strain>
    </source>
</reference>
<dbReference type="AlphaFoldDB" id="A0A1M6U047"/>
<keyword evidence="2" id="KW-0238">DNA-binding</keyword>
<name>A0A1M6U047_HALPU</name>
<evidence type="ECO:0000256" key="1">
    <source>
        <dbReference type="ARBA" id="ARBA00023015"/>
    </source>
</evidence>
<evidence type="ECO:0000259" key="4">
    <source>
        <dbReference type="PROSITE" id="PS50956"/>
    </source>
</evidence>
<dbReference type="InterPro" id="IPR019888">
    <property type="entry name" value="Tscrpt_reg_AsnC-like"/>
</dbReference>
<dbReference type="InterPro" id="IPR036390">
    <property type="entry name" value="WH_DNA-bd_sf"/>
</dbReference>
<dbReference type="InterPro" id="IPR019887">
    <property type="entry name" value="Tscrpt_reg_AsnC/Lrp_C"/>
</dbReference>
<evidence type="ECO:0000313" key="5">
    <source>
        <dbReference type="EMBL" id="SHK62458.1"/>
    </source>
</evidence>
<dbReference type="Gene3D" id="1.10.10.10">
    <property type="entry name" value="Winged helix-like DNA-binding domain superfamily/Winged helix DNA-binding domain"/>
    <property type="match status" value="1"/>
</dbReference>
<dbReference type="InterPro" id="IPR000485">
    <property type="entry name" value="AsnC-type_HTH_dom"/>
</dbReference>
<dbReference type="PRINTS" id="PR00033">
    <property type="entry name" value="HTHASNC"/>
</dbReference>
<dbReference type="GO" id="GO:0043200">
    <property type="term" value="P:response to amino acid"/>
    <property type="evidence" value="ECO:0007669"/>
    <property type="project" value="TreeGrafter"/>
</dbReference>
<dbReference type="InterPro" id="IPR019885">
    <property type="entry name" value="Tscrpt_reg_HTH_AsnC-type_CS"/>
</dbReference>